<comment type="similarity">
    <text evidence="1 7">Belongs to the NMD3 family.</text>
</comment>
<comment type="function">
    <text evidence="7">Acts as an adapter for the XPO1/CRM1-mediated export of the 60S ribosomal subunit.</text>
</comment>
<evidence type="ECO:0000256" key="2">
    <source>
        <dbReference type="ARBA" id="ARBA00017035"/>
    </source>
</evidence>
<dbReference type="InterPro" id="IPR039768">
    <property type="entry name" value="Nmd3"/>
</dbReference>
<evidence type="ECO:0000256" key="4">
    <source>
        <dbReference type="ARBA" id="ARBA00022490"/>
    </source>
</evidence>
<protein>
    <recommendedName>
        <fullName evidence="2 7">60S ribosomal export protein NMD3</fullName>
    </recommendedName>
</protein>
<dbReference type="EMBL" id="KZ990916">
    <property type="protein sequence ID" value="RKP23511.1"/>
    <property type="molecule type" value="Genomic_DNA"/>
</dbReference>
<accession>A0A4P9YW72</accession>
<evidence type="ECO:0000256" key="3">
    <source>
        <dbReference type="ARBA" id="ARBA00022448"/>
    </source>
</evidence>
<dbReference type="PANTHER" id="PTHR12746:SF2">
    <property type="entry name" value="60S RIBOSOMAL EXPORT PROTEIN NMD3"/>
    <property type="match status" value="1"/>
</dbReference>
<feature type="domain" description="60S ribosomal export protein NMD3 SH3" evidence="10">
    <location>
        <begin position="218"/>
        <end position="265"/>
    </location>
</feature>
<dbReference type="GO" id="GO:0005634">
    <property type="term" value="C:nucleus"/>
    <property type="evidence" value="ECO:0007669"/>
    <property type="project" value="UniProtKB-SubCell"/>
</dbReference>
<dbReference type="GO" id="GO:0043023">
    <property type="term" value="F:ribosomal large subunit binding"/>
    <property type="evidence" value="ECO:0007669"/>
    <property type="project" value="InterPro"/>
</dbReference>
<sequence length="446" mass="51380">MCVDCIRNEVDITEGIPKQVTIQFCRDCERYLQPPTHWIKAELESRELLTLCLKKLRGLNKVRLIDASFIWTEPHSKRVKVKLTVQKEVFAAAILQQIFEVEYIVSYQQCEDCTKVAAQNTWKATVQVRQKVPHKRTFLYLEQLILKHNAHRDTVNIKEAKDGLDFFYAQRGHAIKMCEFLGAVVPTRSKTSEQLISTDVHTSTSNYKFTYSVEIAPICKDDLICLPSKLARSLGNISQLVLCTRVGTSLQLIDANSLQGTDVTSQVYWRTPFTSLASAGDMCEYYVHDVELLGPTRGKYALADVQVARTSDFGRNDTVFFARSHLGNILNPGDHVLGYDLTRSNFNNTDFDRLNRNNMPDVILVKKTYPVRRKKNKSRSWKLRTLAKEEGEMLPRKQEQDKIEQDYELFLRDLEEDPEMRATVNLYKGNRLSLHARTHIRTCTHI</sequence>
<dbReference type="InterPro" id="IPR007064">
    <property type="entry name" value="Nmd3_N"/>
</dbReference>
<dbReference type="Proteomes" id="UP000278143">
    <property type="component" value="Unassembled WGS sequence"/>
</dbReference>
<reference evidence="12" key="1">
    <citation type="journal article" date="2018" name="Nat. Microbiol.">
        <title>Leveraging single-cell genomics to expand the fungal tree of life.</title>
        <authorList>
            <person name="Ahrendt S.R."/>
            <person name="Quandt C.A."/>
            <person name="Ciobanu D."/>
            <person name="Clum A."/>
            <person name="Salamov A."/>
            <person name="Andreopoulos B."/>
            <person name="Cheng J.F."/>
            <person name="Woyke T."/>
            <person name="Pelin A."/>
            <person name="Henrissat B."/>
            <person name="Reynolds N.K."/>
            <person name="Benny G.L."/>
            <person name="Smith M.E."/>
            <person name="James T.Y."/>
            <person name="Grigoriev I.V."/>
        </authorList>
    </citation>
    <scope>NUCLEOTIDE SEQUENCE [LARGE SCALE GENOMIC DNA]</scope>
    <source>
        <strain evidence="12">Benny S71-1</strain>
    </source>
</reference>
<dbReference type="AlphaFoldDB" id="A0A4P9YW72"/>
<evidence type="ECO:0000259" key="10">
    <source>
        <dbReference type="Pfam" id="PF21193"/>
    </source>
</evidence>
<keyword evidence="12" id="KW-1185">Reference proteome</keyword>
<proteinExistence type="inferred from homology"/>
<name>A0A4P9YW72_9FUNG</name>
<evidence type="ECO:0000256" key="1">
    <source>
        <dbReference type="ARBA" id="ARBA00009794"/>
    </source>
</evidence>
<keyword evidence="5 7" id="KW-0653">Protein transport</keyword>
<keyword evidence="6 7" id="KW-0539">Nucleus</keyword>
<comment type="subcellular location">
    <subcellularLocation>
        <location evidence="7">Cytoplasm</location>
    </subcellularLocation>
    <subcellularLocation>
        <location evidence="7">Nucleus</location>
    </subcellularLocation>
</comment>
<dbReference type="Pfam" id="PF21193">
    <property type="entry name" value="NMD_SH3"/>
    <property type="match status" value="1"/>
</dbReference>
<dbReference type="GO" id="GO:0005737">
    <property type="term" value="C:cytoplasm"/>
    <property type="evidence" value="ECO:0007669"/>
    <property type="project" value="UniProtKB-SubCell"/>
</dbReference>
<keyword evidence="4 7" id="KW-0963">Cytoplasm</keyword>
<evidence type="ECO:0000256" key="6">
    <source>
        <dbReference type="ARBA" id="ARBA00023242"/>
    </source>
</evidence>
<gene>
    <name evidence="11" type="ORF">SYNPS1DRAFT_18490</name>
</gene>
<evidence type="ECO:0000256" key="5">
    <source>
        <dbReference type="ARBA" id="ARBA00022927"/>
    </source>
</evidence>
<evidence type="ECO:0000259" key="9">
    <source>
        <dbReference type="Pfam" id="PF21192"/>
    </source>
</evidence>
<dbReference type="InterPro" id="IPR048898">
    <property type="entry name" value="OB_NMD3"/>
</dbReference>
<dbReference type="Pfam" id="PF21192">
    <property type="entry name" value="OB_NMD3"/>
    <property type="match status" value="1"/>
</dbReference>
<feature type="domain" description="60S ribosomal export protein NMD3 OB-fold" evidence="9">
    <location>
        <begin position="282"/>
        <end position="367"/>
    </location>
</feature>
<dbReference type="Pfam" id="PF04981">
    <property type="entry name" value="NMD3"/>
    <property type="match status" value="1"/>
</dbReference>
<feature type="domain" description="Nmd3 N-terminal" evidence="8">
    <location>
        <begin position="1"/>
        <end position="215"/>
    </location>
</feature>
<dbReference type="GO" id="GO:0000055">
    <property type="term" value="P:ribosomal large subunit export from nucleus"/>
    <property type="evidence" value="ECO:0007669"/>
    <property type="project" value="TreeGrafter"/>
</dbReference>
<evidence type="ECO:0000256" key="7">
    <source>
        <dbReference type="RuleBase" id="RU364108"/>
    </source>
</evidence>
<evidence type="ECO:0000259" key="8">
    <source>
        <dbReference type="Pfam" id="PF04981"/>
    </source>
</evidence>
<dbReference type="GO" id="GO:0015031">
    <property type="term" value="P:protein transport"/>
    <property type="evidence" value="ECO:0007669"/>
    <property type="project" value="UniProtKB-KW"/>
</dbReference>
<organism evidence="11 12">
    <name type="scientific">Syncephalis pseudoplumigaleata</name>
    <dbReference type="NCBI Taxonomy" id="1712513"/>
    <lineage>
        <taxon>Eukaryota</taxon>
        <taxon>Fungi</taxon>
        <taxon>Fungi incertae sedis</taxon>
        <taxon>Zoopagomycota</taxon>
        <taxon>Zoopagomycotina</taxon>
        <taxon>Zoopagomycetes</taxon>
        <taxon>Zoopagales</taxon>
        <taxon>Piptocephalidaceae</taxon>
        <taxon>Syncephalis</taxon>
    </lineage>
</organism>
<dbReference type="OrthoDB" id="203821at2759"/>
<dbReference type="InterPro" id="IPR048899">
    <property type="entry name" value="NMD_SH3"/>
</dbReference>
<dbReference type="PANTHER" id="PTHR12746">
    <property type="entry name" value="NONSENSE-MEDIATED MRNA DECAY PROTEIN 3"/>
    <property type="match status" value="1"/>
</dbReference>
<evidence type="ECO:0000313" key="11">
    <source>
        <dbReference type="EMBL" id="RKP23511.1"/>
    </source>
</evidence>
<evidence type="ECO:0000313" key="12">
    <source>
        <dbReference type="Proteomes" id="UP000278143"/>
    </source>
</evidence>
<keyword evidence="3 7" id="KW-0813">Transport</keyword>